<dbReference type="Pfam" id="PF00534">
    <property type="entry name" value="Glycos_transf_1"/>
    <property type="match status" value="1"/>
</dbReference>
<dbReference type="Gene3D" id="3.40.50.2000">
    <property type="entry name" value="Glycogen Phosphorylase B"/>
    <property type="match status" value="2"/>
</dbReference>
<dbReference type="EMBL" id="JAGQHS010000131">
    <property type="protein sequence ID" value="MCA9757953.1"/>
    <property type="molecule type" value="Genomic_DNA"/>
</dbReference>
<feature type="domain" description="Glycosyl transferase family 1" evidence="1">
    <location>
        <begin position="206"/>
        <end position="364"/>
    </location>
</feature>
<dbReference type="AlphaFoldDB" id="A0A956NHP0"/>
<protein>
    <submittedName>
        <fullName evidence="3">Glycosyltransferase family 4 protein</fullName>
    </submittedName>
</protein>
<proteinExistence type="predicted"/>
<dbReference type="SUPFAM" id="SSF53756">
    <property type="entry name" value="UDP-Glycosyltransferase/glycogen phosphorylase"/>
    <property type="match status" value="1"/>
</dbReference>
<dbReference type="GO" id="GO:0016757">
    <property type="term" value="F:glycosyltransferase activity"/>
    <property type="evidence" value="ECO:0007669"/>
    <property type="project" value="InterPro"/>
</dbReference>
<reference evidence="3" key="1">
    <citation type="submission" date="2020-04" db="EMBL/GenBank/DDBJ databases">
        <authorList>
            <person name="Zhang T."/>
        </authorList>
    </citation>
    <scope>NUCLEOTIDE SEQUENCE</scope>
    <source>
        <strain evidence="3">HKST-UBA02</strain>
    </source>
</reference>
<dbReference type="CDD" id="cd03801">
    <property type="entry name" value="GT4_PimA-like"/>
    <property type="match status" value="1"/>
</dbReference>
<organism evidence="3 4">
    <name type="scientific">Eiseniibacteriota bacterium</name>
    <dbReference type="NCBI Taxonomy" id="2212470"/>
    <lineage>
        <taxon>Bacteria</taxon>
        <taxon>Candidatus Eiseniibacteriota</taxon>
    </lineage>
</organism>
<dbReference type="Proteomes" id="UP000739538">
    <property type="component" value="Unassembled WGS sequence"/>
</dbReference>
<dbReference type="InterPro" id="IPR028098">
    <property type="entry name" value="Glyco_trans_4-like_N"/>
</dbReference>
<dbReference type="Pfam" id="PF13579">
    <property type="entry name" value="Glyco_trans_4_4"/>
    <property type="match status" value="1"/>
</dbReference>
<evidence type="ECO:0000259" key="1">
    <source>
        <dbReference type="Pfam" id="PF00534"/>
    </source>
</evidence>
<dbReference type="PANTHER" id="PTHR12526">
    <property type="entry name" value="GLYCOSYLTRANSFERASE"/>
    <property type="match status" value="1"/>
</dbReference>
<name>A0A956NHP0_UNCEI</name>
<reference evidence="3" key="2">
    <citation type="journal article" date="2021" name="Microbiome">
        <title>Successional dynamics and alternative stable states in a saline activated sludge microbial community over 9 years.</title>
        <authorList>
            <person name="Wang Y."/>
            <person name="Ye J."/>
            <person name="Ju F."/>
            <person name="Liu L."/>
            <person name="Boyd J.A."/>
            <person name="Deng Y."/>
            <person name="Parks D.H."/>
            <person name="Jiang X."/>
            <person name="Yin X."/>
            <person name="Woodcroft B.J."/>
            <person name="Tyson G.W."/>
            <person name="Hugenholtz P."/>
            <person name="Polz M.F."/>
            <person name="Zhang T."/>
        </authorList>
    </citation>
    <scope>NUCLEOTIDE SEQUENCE</scope>
    <source>
        <strain evidence="3">HKST-UBA02</strain>
    </source>
</reference>
<accession>A0A956NHP0</accession>
<gene>
    <name evidence="3" type="ORF">KDA27_19330</name>
</gene>
<evidence type="ECO:0000313" key="3">
    <source>
        <dbReference type="EMBL" id="MCA9757953.1"/>
    </source>
</evidence>
<evidence type="ECO:0000259" key="2">
    <source>
        <dbReference type="Pfam" id="PF13579"/>
    </source>
</evidence>
<feature type="domain" description="Glycosyltransferase subfamily 4-like N-terminal" evidence="2">
    <location>
        <begin position="16"/>
        <end position="175"/>
    </location>
</feature>
<comment type="caution">
    <text evidence="3">The sequence shown here is derived from an EMBL/GenBank/DDBJ whole genome shotgun (WGS) entry which is preliminary data.</text>
</comment>
<dbReference type="PANTHER" id="PTHR12526:SF639">
    <property type="entry name" value="GLYCOSYL TRANSFERASE GROUP 1"/>
    <property type="match status" value="1"/>
</dbReference>
<evidence type="ECO:0000313" key="4">
    <source>
        <dbReference type="Proteomes" id="UP000739538"/>
    </source>
</evidence>
<dbReference type="InterPro" id="IPR001296">
    <property type="entry name" value="Glyco_trans_1"/>
</dbReference>
<sequence>MKILFLAPQPFYQERGTPIAVRLLLRALSERGDQVHLLTFPEGEDVDLPGLTIHRIDPWPKVTGVRPGFSLKKVYGDLFLSVEALQMARQIDPDVIHATEESVFLAQALRKILRVPFVYDMDSSMSDQIVDRFPSVQPFRSWMERLEGSAVRAAHTVVPMCDALAQSAQRFGARNILVLRDVSLLGSKNGDEKEPISVLRLREDERLRDGKIVLYVGNLEPYQGIDLLLEAFQRAHELDPSARLVVVGGIPAHVEAYTRRARELGLEERVVFTGPQPVGHLSALLAQADLLVSPRTQGENTPMKVYTYLDSGVAVLMTDLPTHTQVANREHAGLADPEPRPFGEEMAALLGDDARRRALAAAAKDLIRREHSYESFRRRVHELYGSLEAELAGPEPTS</sequence>